<accession>C5NNQ8</accession>
<gene>
    <name evidence="1" type="primary">OsPupK08-1</name>
</gene>
<organism evidence="1">
    <name type="scientific">Oryza sativa subsp. indica</name>
    <name type="common">Rice</name>
    <dbReference type="NCBI Taxonomy" id="39946"/>
    <lineage>
        <taxon>Eukaryota</taxon>
        <taxon>Viridiplantae</taxon>
        <taxon>Streptophyta</taxon>
        <taxon>Embryophyta</taxon>
        <taxon>Tracheophyta</taxon>
        <taxon>Spermatophyta</taxon>
        <taxon>Magnoliopsida</taxon>
        <taxon>Liliopsida</taxon>
        <taxon>Poales</taxon>
        <taxon>Poaceae</taxon>
        <taxon>BOP clade</taxon>
        <taxon>Oryzoideae</taxon>
        <taxon>Oryzeae</taxon>
        <taxon>Oryzinae</taxon>
        <taxon>Oryza</taxon>
        <taxon>Oryza sativa</taxon>
    </lineage>
</organism>
<evidence type="ECO:0000313" key="1">
    <source>
        <dbReference type="EMBL" id="BAH79997.1"/>
    </source>
</evidence>
<name>C5NNQ8_ORYSI</name>
<reference evidence="1" key="1">
    <citation type="journal article" date="2009" name="Plant Biotechnol. J.">
        <title>Comparative sequence analyses of the major quantitative trait locus phosphorus uptake 1 (Pup1) reveal a complex genetic structure.</title>
        <authorList>
            <person name="Heuer S."/>
            <person name="Lu X."/>
            <person name="Chin J.H."/>
            <person name="Pariasca-Tanaka J."/>
            <person name="Kanamori H."/>
            <person name="Matsumoto T."/>
            <person name="De Leon T."/>
            <person name="Ulat V.J."/>
            <person name="Ismail A.M."/>
            <person name="Yano M."/>
            <person name="Wissuwa M."/>
        </authorList>
    </citation>
    <scope>NUCLEOTIDE SEQUENCE</scope>
</reference>
<protein>
    <submittedName>
        <fullName evidence="1">Putative retrotransposon protein</fullName>
    </submittedName>
</protein>
<proteinExistence type="predicted"/>
<reference evidence="1" key="3">
    <citation type="journal article" date="2012" name="Nature">
        <title>The protein kinase Pstol1 from traditional rice confers tolerance of phosphorus deficiency.</title>
        <authorList>
            <person name="Gamuyao R."/>
            <person name="Chin J.H."/>
            <person name="Pariasca-Tanaka J."/>
            <person name="Pesaresi P."/>
            <person name="Catausan S."/>
            <person name="Dalid C."/>
            <person name="Slamet-Loedin I."/>
            <person name="Tecson-Mendoza E.M."/>
            <person name="Wissuwa M."/>
            <person name="Heuer S."/>
        </authorList>
    </citation>
    <scope>NUCLEOTIDE SEQUENCE</scope>
</reference>
<dbReference type="AlphaFoldDB" id="C5NNQ8"/>
<sequence>MKPRSVLKPFHCRNCIVSKREPGSSTTANLCQPTAFQIERNSTPIPIFFSSSACSRLVFPDHRQGRGRCRSGVIAELRRLPSRHQLMNER</sequence>
<dbReference type="EMBL" id="AB458444">
    <property type="protein sequence ID" value="BAH79997.1"/>
    <property type="molecule type" value="Genomic_DNA"/>
</dbReference>
<reference evidence="1" key="2">
    <citation type="journal article" date="2011" name="Plant Physiol.">
        <title>Developing rice with high yield under phosphorus deficiency: Pup1 sequence to application.</title>
        <authorList>
            <person name="Chin J.H."/>
            <person name="Gamuyao R."/>
            <person name="Dalid C."/>
            <person name="Bustamam M."/>
            <person name="Prasetiyono J."/>
            <person name="Moeljopawiro S."/>
            <person name="Wissuwa M."/>
            <person name="Heuer S."/>
        </authorList>
    </citation>
    <scope>NUCLEOTIDE SEQUENCE</scope>
</reference>